<evidence type="ECO:0000256" key="9">
    <source>
        <dbReference type="ARBA" id="ARBA00023004"/>
    </source>
</evidence>
<dbReference type="KEGG" id="dal:Dalk_3665"/>
<dbReference type="RefSeq" id="WP_015948407.1">
    <property type="nucleotide sequence ID" value="NC_011768.1"/>
</dbReference>
<accession>B8FGX3</accession>
<dbReference type="PANTHER" id="PTHR31528">
    <property type="entry name" value="4-AMINO-5-HYDROXYMETHYL-2-METHYLPYRIMIDINE PHOSPHATE SYNTHASE THI11-RELATED"/>
    <property type="match status" value="1"/>
</dbReference>
<evidence type="ECO:0000256" key="1">
    <source>
        <dbReference type="ARBA" id="ARBA00003469"/>
    </source>
</evidence>
<keyword evidence="12" id="KW-1133">Transmembrane helix</keyword>
<evidence type="ECO:0000256" key="3">
    <source>
        <dbReference type="ARBA" id="ARBA00009406"/>
    </source>
</evidence>
<dbReference type="SUPFAM" id="SSF53850">
    <property type="entry name" value="Periplasmic binding protein-like II"/>
    <property type="match status" value="1"/>
</dbReference>
<evidence type="ECO:0000256" key="12">
    <source>
        <dbReference type="SAM" id="Phobius"/>
    </source>
</evidence>
<gene>
    <name evidence="14" type="ordered locus">Dalk_3665</name>
</gene>
<dbReference type="Pfam" id="PF09084">
    <property type="entry name" value="NMT1"/>
    <property type="match status" value="1"/>
</dbReference>
<reference evidence="14 15" key="1">
    <citation type="journal article" date="2012" name="Environ. Microbiol.">
        <title>The genome sequence of Desulfatibacillum alkenivorans AK-01: a blueprint for anaerobic alkane oxidation.</title>
        <authorList>
            <person name="Callaghan A.V."/>
            <person name="Morris B.E."/>
            <person name="Pereira I.A."/>
            <person name="McInerney M.J."/>
            <person name="Austin R.N."/>
            <person name="Groves J.T."/>
            <person name="Kukor J.J."/>
            <person name="Suflita J.M."/>
            <person name="Young L.Y."/>
            <person name="Zylstra G.J."/>
            <person name="Wawrik B."/>
        </authorList>
    </citation>
    <scope>NUCLEOTIDE SEQUENCE [LARGE SCALE GENOMIC DNA]</scope>
    <source>
        <strain evidence="14 15">AK-01</strain>
    </source>
</reference>
<comment type="similarity">
    <text evidence="3">Belongs to the NMT1/THI5 family.</text>
</comment>
<organism evidence="14 15">
    <name type="scientific">Desulfatibacillum aliphaticivorans</name>
    <dbReference type="NCBI Taxonomy" id="218208"/>
    <lineage>
        <taxon>Bacteria</taxon>
        <taxon>Pseudomonadati</taxon>
        <taxon>Thermodesulfobacteriota</taxon>
        <taxon>Desulfobacteria</taxon>
        <taxon>Desulfobacterales</taxon>
        <taxon>Desulfatibacillaceae</taxon>
        <taxon>Desulfatibacillum</taxon>
    </lineage>
</organism>
<dbReference type="HOGENOM" id="CLU_1545118_0_0_7"/>
<name>B8FGX3_DESAL</name>
<keyword evidence="9" id="KW-0408">Iron</keyword>
<evidence type="ECO:0000313" key="15">
    <source>
        <dbReference type="Proteomes" id="UP000000739"/>
    </source>
</evidence>
<evidence type="ECO:0000313" key="14">
    <source>
        <dbReference type="EMBL" id="ACL05353.1"/>
    </source>
</evidence>
<dbReference type="GO" id="GO:0016740">
    <property type="term" value="F:transferase activity"/>
    <property type="evidence" value="ECO:0007669"/>
    <property type="project" value="UniProtKB-KW"/>
</dbReference>
<dbReference type="GO" id="GO:0046872">
    <property type="term" value="F:metal ion binding"/>
    <property type="evidence" value="ECO:0007669"/>
    <property type="project" value="UniProtKB-KW"/>
</dbReference>
<dbReference type="EMBL" id="CP001322">
    <property type="protein sequence ID" value="ACL05353.1"/>
    <property type="molecule type" value="Genomic_DNA"/>
</dbReference>
<proteinExistence type="inferred from homology"/>
<dbReference type="Gene3D" id="3.40.190.10">
    <property type="entry name" value="Periplasmic binding protein-like II"/>
    <property type="match status" value="1"/>
</dbReference>
<keyword evidence="12" id="KW-0472">Membrane</keyword>
<evidence type="ECO:0000256" key="4">
    <source>
        <dbReference type="ARBA" id="ARBA00011738"/>
    </source>
</evidence>
<dbReference type="eggNOG" id="COG0715">
    <property type="taxonomic scope" value="Bacteria"/>
</dbReference>
<evidence type="ECO:0000256" key="6">
    <source>
        <dbReference type="ARBA" id="ARBA00022723"/>
    </source>
</evidence>
<dbReference type="PANTHER" id="PTHR31528:SF1">
    <property type="entry name" value="4-AMINO-5-HYDROXYMETHYL-2-METHYLPYRIMIDINE PHOSPHATE SYNTHASE THI11-RELATED"/>
    <property type="match status" value="1"/>
</dbReference>
<keyword evidence="12" id="KW-0812">Transmembrane</keyword>
<evidence type="ECO:0000256" key="10">
    <source>
        <dbReference type="ARBA" id="ARBA00033171"/>
    </source>
</evidence>
<dbReference type="Proteomes" id="UP000000739">
    <property type="component" value="Chromosome"/>
</dbReference>
<evidence type="ECO:0000256" key="11">
    <source>
        <dbReference type="ARBA" id="ARBA00048179"/>
    </source>
</evidence>
<protein>
    <recommendedName>
        <fullName evidence="10">Thiamine pyrimidine synthase</fullName>
    </recommendedName>
</protein>
<keyword evidence="6" id="KW-0479">Metal-binding</keyword>
<keyword evidence="5" id="KW-0808">Transferase</keyword>
<keyword evidence="8" id="KW-0784">Thiamine biosynthesis</keyword>
<keyword evidence="7" id="KW-0663">Pyridoxal phosphate</keyword>
<dbReference type="GO" id="GO:0009228">
    <property type="term" value="P:thiamine biosynthetic process"/>
    <property type="evidence" value="ECO:0007669"/>
    <property type="project" value="UniProtKB-KW"/>
</dbReference>
<evidence type="ECO:0000256" key="2">
    <source>
        <dbReference type="ARBA" id="ARBA00004948"/>
    </source>
</evidence>
<evidence type="ECO:0000259" key="13">
    <source>
        <dbReference type="Pfam" id="PF09084"/>
    </source>
</evidence>
<keyword evidence="15" id="KW-1185">Reference proteome</keyword>
<dbReference type="InterPro" id="IPR015168">
    <property type="entry name" value="SsuA/THI5"/>
</dbReference>
<evidence type="ECO:0000256" key="5">
    <source>
        <dbReference type="ARBA" id="ARBA00022679"/>
    </source>
</evidence>
<comment type="pathway">
    <text evidence="2">Cofactor biosynthesis; thiamine diphosphate biosynthesis.</text>
</comment>
<comment type="catalytic activity">
    <reaction evidence="11">
        <text>N(6)-(pyridoxal phosphate)-L-lysyl-[4-amino-5-hydroxymethyl-2-methylpyrimidine phosphate synthase] + L-histidyl-[4-amino-5-hydroxymethyl-2-methylpyrimidine phosphate synthase] + 2 Fe(3+) + 4 H2O = L-lysyl-[4-amino-5-hydroxymethyl-2-methylpyrimidine phosphate synthase] + (2S)-2-amino-5-hydroxy-4-oxopentanoyl-[4-amino-5-hydroxymethyl-2-methylpyrimidine phosphate synthase] + 4-amino-2-methyl-5-(phosphooxymethyl)pyrimidine + 3-oxopropanoate + 2 Fe(2+) + 2 H(+)</text>
        <dbReference type="Rhea" id="RHEA:65756"/>
        <dbReference type="Rhea" id="RHEA-COMP:16892"/>
        <dbReference type="Rhea" id="RHEA-COMP:16893"/>
        <dbReference type="Rhea" id="RHEA-COMP:16894"/>
        <dbReference type="Rhea" id="RHEA-COMP:16895"/>
        <dbReference type="ChEBI" id="CHEBI:15377"/>
        <dbReference type="ChEBI" id="CHEBI:15378"/>
        <dbReference type="ChEBI" id="CHEBI:29033"/>
        <dbReference type="ChEBI" id="CHEBI:29034"/>
        <dbReference type="ChEBI" id="CHEBI:29969"/>
        <dbReference type="ChEBI" id="CHEBI:29979"/>
        <dbReference type="ChEBI" id="CHEBI:33190"/>
        <dbReference type="ChEBI" id="CHEBI:58354"/>
        <dbReference type="ChEBI" id="CHEBI:143915"/>
        <dbReference type="ChEBI" id="CHEBI:157692"/>
    </reaction>
    <physiologicalReaction direction="left-to-right" evidence="11">
        <dbReference type="Rhea" id="RHEA:65757"/>
    </physiologicalReaction>
</comment>
<evidence type="ECO:0000256" key="7">
    <source>
        <dbReference type="ARBA" id="ARBA00022898"/>
    </source>
</evidence>
<feature type="transmembrane region" description="Helical" evidence="12">
    <location>
        <begin position="28"/>
        <end position="44"/>
    </location>
</feature>
<comment type="function">
    <text evidence="1">Responsible for the formation of the pyrimidine heterocycle in the thiamine biosynthesis pathway. Catalyzes the formation of hydroxymethylpyrimidine phosphate (HMP-P) from histidine and pyridoxal phosphate (PLP). The protein uses PLP and the active site histidine to form HMP-P, generating an inactive enzyme. The enzyme can only undergo a single turnover, which suggests it is a suicide enzyme.</text>
</comment>
<dbReference type="InterPro" id="IPR027939">
    <property type="entry name" value="NMT1/THI5"/>
</dbReference>
<evidence type="ECO:0000256" key="8">
    <source>
        <dbReference type="ARBA" id="ARBA00022977"/>
    </source>
</evidence>
<sequence length="173" mass="19687">MQHTDNSFYQCKYLYALEATNRKIMKRLILTVSMALAFVLFAFPEASTAEKVTLQLRWHHGFQFAGYYMAKEKGLFEKENLNVSFVEGGVGINHFDQVTQGEADFGVAGSELAIEYLKGRPFKCIAVIFQHSPYALMVRQSSGYNNPQQLRGKKIYMALAPRSNRPNNRIFTG</sequence>
<feature type="domain" description="SsuA/THI5-like" evidence="13">
    <location>
        <begin position="62"/>
        <end position="162"/>
    </location>
</feature>
<dbReference type="AlphaFoldDB" id="B8FGX3"/>
<comment type="subunit">
    <text evidence="4">Homodimer.</text>
</comment>